<accession>A0A3D8JU19</accession>
<evidence type="ECO:0000313" key="2">
    <source>
        <dbReference type="EMBL" id="RDU95881.1"/>
    </source>
</evidence>
<dbReference type="GO" id="GO:0005829">
    <property type="term" value="C:cytosol"/>
    <property type="evidence" value="ECO:0007669"/>
    <property type="project" value="TreeGrafter"/>
</dbReference>
<dbReference type="GO" id="GO:0016491">
    <property type="term" value="F:oxidoreductase activity"/>
    <property type="evidence" value="ECO:0007669"/>
    <property type="project" value="InterPro"/>
</dbReference>
<dbReference type="InterPro" id="IPR005025">
    <property type="entry name" value="FMN_Rdtase-like_dom"/>
</dbReference>
<dbReference type="Proteomes" id="UP000256838">
    <property type="component" value="Unassembled WGS sequence"/>
</dbReference>
<keyword evidence="3" id="KW-1185">Reference proteome</keyword>
<dbReference type="EMBL" id="QRGA01000017">
    <property type="protein sequence ID" value="RDU95881.1"/>
    <property type="molecule type" value="Genomic_DNA"/>
</dbReference>
<organism evidence="2 3">
    <name type="scientific">Trinickia dinghuensis</name>
    <dbReference type="NCBI Taxonomy" id="2291023"/>
    <lineage>
        <taxon>Bacteria</taxon>
        <taxon>Pseudomonadati</taxon>
        <taxon>Pseudomonadota</taxon>
        <taxon>Betaproteobacteria</taxon>
        <taxon>Burkholderiales</taxon>
        <taxon>Burkholderiaceae</taxon>
        <taxon>Trinickia</taxon>
    </lineage>
</organism>
<dbReference type="Pfam" id="PF03358">
    <property type="entry name" value="FMN_red"/>
    <property type="match status" value="1"/>
</dbReference>
<evidence type="ECO:0000313" key="3">
    <source>
        <dbReference type="Proteomes" id="UP000256838"/>
    </source>
</evidence>
<name>A0A3D8JU19_9BURK</name>
<sequence length="186" mass="19861">MTSSLNVVAIAGSLRAASYSQIVVKSIARLLPKGAEVDSLDIGSLPHYNEDAEREALPRSVASARDRVQACDAVIIVTPEFNHGLPGVLKNALDWLSRPAFNSCMLGKPVFFATLSPGALGGVRAQYQLRETLSSMLCHLVPLREIAITQVGLKVADGELKDPATLELIDKTLRQFVGAIAPVSVD</sequence>
<protein>
    <submittedName>
        <fullName evidence="2">NAD(P)H-dependent oxidoreductase</fullName>
    </submittedName>
</protein>
<dbReference type="InterPro" id="IPR050712">
    <property type="entry name" value="NAD(P)H-dep_reductase"/>
</dbReference>
<dbReference type="InterPro" id="IPR029039">
    <property type="entry name" value="Flavoprotein-like_sf"/>
</dbReference>
<evidence type="ECO:0000259" key="1">
    <source>
        <dbReference type="Pfam" id="PF03358"/>
    </source>
</evidence>
<comment type="caution">
    <text evidence="2">The sequence shown here is derived from an EMBL/GenBank/DDBJ whole genome shotgun (WGS) entry which is preliminary data.</text>
</comment>
<dbReference type="OrthoDB" id="9812295at2"/>
<dbReference type="RefSeq" id="WP_115536658.1">
    <property type="nucleotide sequence ID" value="NZ_QRGA01000017.1"/>
</dbReference>
<dbReference type="SUPFAM" id="SSF52218">
    <property type="entry name" value="Flavoproteins"/>
    <property type="match status" value="1"/>
</dbReference>
<dbReference type="AlphaFoldDB" id="A0A3D8JU19"/>
<dbReference type="PANTHER" id="PTHR30543">
    <property type="entry name" value="CHROMATE REDUCTASE"/>
    <property type="match status" value="1"/>
</dbReference>
<reference evidence="2 3" key="1">
    <citation type="submission" date="2018-08" db="EMBL/GenBank/DDBJ databases">
        <title>Paraburkholderia sp. DHOM06 isolated from forest soil.</title>
        <authorList>
            <person name="Gao Z.-H."/>
            <person name="Qiu L.-H."/>
        </authorList>
    </citation>
    <scope>NUCLEOTIDE SEQUENCE [LARGE SCALE GENOMIC DNA]</scope>
    <source>
        <strain evidence="2 3">DHOM06</strain>
    </source>
</reference>
<feature type="domain" description="NADPH-dependent FMN reductase-like" evidence="1">
    <location>
        <begin position="6"/>
        <end position="148"/>
    </location>
</feature>
<gene>
    <name evidence="2" type="ORF">DWV00_26920</name>
</gene>
<proteinExistence type="predicted"/>
<dbReference type="PANTHER" id="PTHR30543:SF21">
    <property type="entry name" value="NAD(P)H-DEPENDENT FMN REDUCTASE LOT6"/>
    <property type="match status" value="1"/>
</dbReference>
<dbReference type="Gene3D" id="3.40.50.360">
    <property type="match status" value="1"/>
</dbReference>
<dbReference type="GO" id="GO:0010181">
    <property type="term" value="F:FMN binding"/>
    <property type="evidence" value="ECO:0007669"/>
    <property type="project" value="TreeGrafter"/>
</dbReference>